<organism evidence="1 2">
    <name type="scientific">Mollisia scopiformis</name>
    <name type="common">Conifer needle endophyte fungus</name>
    <name type="synonym">Phialocephala scopiformis</name>
    <dbReference type="NCBI Taxonomy" id="149040"/>
    <lineage>
        <taxon>Eukaryota</taxon>
        <taxon>Fungi</taxon>
        <taxon>Dikarya</taxon>
        <taxon>Ascomycota</taxon>
        <taxon>Pezizomycotina</taxon>
        <taxon>Leotiomycetes</taxon>
        <taxon>Helotiales</taxon>
        <taxon>Mollisiaceae</taxon>
        <taxon>Mollisia</taxon>
    </lineage>
</organism>
<name>A0A132B6E7_MOLSC</name>
<dbReference type="AlphaFoldDB" id="A0A132B6E7"/>
<protein>
    <submittedName>
        <fullName evidence="1">Uncharacterized protein</fullName>
    </submittedName>
</protein>
<dbReference type="RefSeq" id="XP_018061934.1">
    <property type="nucleotide sequence ID" value="XM_018216381.1"/>
</dbReference>
<dbReference type="InParanoid" id="A0A132B6E7"/>
<dbReference type="KEGG" id="psco:LY89DRAFT_691664"/>
<gene>
    <name evidence="1" type="ORF">LY89DRAFT_691664</name>
</gene>
<reference evidence="1 2" key="1">
    <citation type="submission" date="2015-10" db="EMBL/GenBank/DDBJ databases">
        <title>Full genome of DAOMC 229536 Phialocephala scopiformis, a fungal endophyte of spruce producing the potent anti-insectan compound rugulosin.</title>
        <authorList>
            <consortium name="DOE Joint Genome Institute"/>
            <person name="Walker A.K."/>
            <person name="Frasz S.L."/>
            <person name="Seifert K.A."/>
            <person name="Miller J.D."/>
            <person name="Mondo S.J."/>
            <person name="Labutti K."/>
            <person name="Lipzen A."/>
            <person name="Dockter R."/>
            <person name="Kennedy M."/>
            <person name="Grigoriev I.V."/>
            <person name="Spatafora J.W."/>
        </authorList>
    </citation>
    <scope>NUCLEOTIDE SEQUENCE [LARGE SCALE GENOMIC DNA]</scope>
    <source>
        <strain evidence="1 2">CBS 120377</strain>
    </source>
</reference>
<accession>A0A132B6E7</accession>
<dbReference type="GeneID" id="28826107"/>
<dbReference type="EMBL" id="KQ947439">
    <property type="protein sequence ID" value="KUJ07579.1"/>
    <property type="molecule type" value="Genomic_DNA"/>
</dbReference>
<sequence>MDPSQLNQVKPDQEKRNTYYESTMRWVEDTYLKWFGENRTSYGVKDTLRQGEVTGNKDVDGVQRSVGETVGNQFGEGGLGEGVGKIADKGLLSR</sequence>
<evidence type="ECO:0000313" key="2">
    <source>
        <dbReference type="Proteomes" id="UP000070700"/>
    </source>
</evidence>
<dbReference type="OrthoDB" id="3001700at2759"/>
<proteinExistence type="predicted"/>
<dbReference type="Proteomes" id="UP000070700">
    <property type="component" value="Unassembled WGS sequence"/>
</dbReference>
<evidence type="ECO:0000313" key="1">
    <source>
        <dbReference type="EMBL" id="KUJ07579.1"/>
    </source>
</evidence>
<keyword evidence="2" id="KW-1185">Reference proteome</keyword>